<dbReference type="GO" id="GO:0016787">
    <property type="term" value="F:hydrolase activity"/>
    <property type="evidence" value="ECO:0007669"/>
    <property type="project" value="UniProtKB-KW"/>
</dbReference>
<dbReference type="Pfam" id="PF17921">
    <property type="entry name" value="Integrase_H2C2"/>
    <property type="match status" value="1"/>
</dbReference>
<dbReference type="GO" id="GO:0004519">
    <property type="term" value="F:endonuclease activity"/>
    <property type="evidence" value="ECO:0007669"/>
    <property type="project" value="UniProtKB-KW"/>
</dbReference>
<dbReference type="InterPro" id="IPR043502">
    <property type="entry name" value="DNA/RNA_pol_sf"/>
</dbReference>
<dbReference type="InterPro" id="IPR043128">
    <property type="entry name" value="Rev_trsase/Diguanyl_cyclase"/>
</dbReference>
<sequence>MIHVLFEPSPRLKNKALFLANALCNIANRRIKINIINATNRQQTLSRGTKLGIATQISATIGVTISSDNLKERIPNGKACTGPTPKGKGAITLNEVNTENNSTIALHKKQHQCRECHQHFETNNDLFKHLRSKCYPEEIRQQINKLIEHISDDKQREQILKLLWKYGKLFDISEPSKIDITLKNAIDTGTHRPIHAPPYRKSNKDDQETLNKETDKLLKNGIIEHSTSPWSSLVVLVKKKDGTTRIDDIYDQLTKATHFTQFDFKSGYFQVPLDKADRPKTAFSTRDGHFNSRSIALLHEANFKLNVDKCEIARTEILFLGHVIKACTIKPDPDNIRGLTETREPTSTEEAFRFVKAAEYYRKFIPKFSTIAAPLNKYSPTTLNQQKPNKKQKLELSNEAREAFHNIKNILTTDLILGLPDDALPFKLQTDACVNGIGAALLPVTPDGDRPLAYMSKKLTKTQTNWPTIEQECFAIVQAVEKWDKYLRGCEFTLETDHEPLVNFSNKEQLNKRCNRWRLRLAEYRIHAKHIQGKKNNMADYLSRSPESKFAQTDLSLPSSKNLIPLKLTTTITRVQAKLQQQVTATPSNITTDDKTNELIPQGKAAIDEESISDPLGENPNKIIPFDMDDLRKCQEEDKIVHDIKKDILSKKNYFIENGILFRKQQLPLSSVPFVPARRIRADKLKIYHDTPSNGAHFGRDKTTRKIQERYYWPTMITDIKNHLDSCLPCAQNNYRRQKLPGK</sequence>
<dbReference type="Pfam" id="PF00078">
    <property type="entry name" value="RVT_1"/>
    <property type="match status" value="1"/>
</dbReference>
<feature type="region of interest" description="Disordered" evidence="7">
    <location>
        <begin position="189"/>
        <end position="208"/>
    </location>
</feature>
<keyword evidence="1" id="KW-0808">Transferase</keyword>
<evidence type="ECO:0000256" key="4">
    <source>
        <dbReference type="ARBA" id="ARBA00022759"/>
    </source>
</evidence>
<name>A0A819TBD3_9BILA</name>
<proteinExistence type="predicted"/>
<dbReference type="FunFam" id="3.10.20.370:FF:000001">
    <property type="entry name" value="Retrovirus-related Pol polyprotein from transposon 17.6-like protein"/>
    <property type="match status" value="1"/>
</dbReference>
<gene>
    <name evidence="12" type="ORF">OVN521_LOCUS19146</name>
    <name evidence="11" type="ORF">WKI299_LOCUS29248</name>
</gene>
<keyword evidence="13" id="KW-1185">Reference proteome</keyword>
<dbReference type="Gene3D" id="3.10.20.370">
    <property type="match status" value="1"/>
</dbReference>
<dbReference type="Pfam" id="PF17917">
    <property type="entry name" value="RT_RNaseH"/>
    <property type="match status" value="1"/>
</dbReference>
<reference evidence="12" key="1">
    <citation type="submission" date="2021-02" db="EMBL/GenBank/DDBJ databases">
        <authorList>
            <person name="Nowell W R."/>
        </authorList>
    </citation>
    <scope>NUCLEOTIDE SEQUENCE</scope>
</reference>
<evidence type="ECO:0000256" key="5">
    <source>
        <dbReference type="ARBA" id="ARBA00022801"/>
    </source>
</evidence>
<keyword evidence="3" id="KW-0540">Nuclease</keyword>
<feature type="domain" description="Reverse transcriptase" evidence="8">
    <location>
        <begin position="212"/>
        <end position="286"/>
    </location>
</feature>
<evidence type="ECO:0000256" key="3">
    <source>
        <dbReference type="ARBA" id="ARBA00022722"/>
    </source>
</evidence>
<feature type="domain" description="Integrase zinc-binding" evidence="10">
    <location>
        <begin position="681"/>
        <end position="735"/>
    </location>
</feature>
<dbReference type="Gene3D" id="1.10.340.70">
    <property type="match status" value="1"/>
</dbReference>
<dbReference type="CDD" id="cd01647">
    <property type="entry name" value="RT_LTR"/>
    <property type="match status" value="1"/>
</dbReference>
<dbReference type="AlphaFoldDB" id="A0A819TBD3"/>
<dbReference type="Proteomes" id="UP000663856">
    <property type="component" value="Unassembled WGS sequence"/>
</dbReference>
<evidence type="ECO:0000313" key="11">
    <source>
        <dbReference type="EMBL" id="CAF2145758.1"/>
    </source>
</evidence>
<dbReference type="PANTHER" id="PTHR37984">
    <property type="entry name" value="PROTEIN CBG26694"/>
    <property type="match status" value="1"/>
</dbReference>
<feature type="domain" description="Reverse transcriptase RNase H-like" evidence="9">
    <location>
        <begin position="423"/>
        <end position="524"/>
    </location>
</feature>
<keyword evidence="6" id="KW-0695">RNA-directed DNA polymerase</keyword>
<keyword evidence="4" id="KW-0255">Endonuclease</keyword>
<comment type="caution">
    <text evidence="12">The sequence shown here is derived from an EMBL/GenBank/DDBJ whole genome shotgun (WGS) entry which is preliminary data.</text>
</comment>
<evidence type="ECO:0000259" key="8">
    <source>
        <dbReference type="Pfam" id="PF00078"/>
    </source>
</evidence>
<evidence type="ECO:0000256" key="7">
    <source>
        <dbReference type="SAM" id="MobiDB-lite"/>
    </source>
</evidence>
<organism evidence="12 13">
    <name type="scientific">Rotaria magnacalcarata</name>
    <dbReference type="NCBI Taxonomy" id="392030"/>
    <lineage>
        <taxon>Eukaryota</taxon>
        <taxon>Metazoa</taxon>
        <taxon>Spiralia</taxon>
        <taxon>Gnathifera</taxon>
        <taxon>Rotifera</taxon>
        <taxon>Eurotatoria</taxon>
        <taxon>Bdelloidea</taxon>
        <taxon>Philodinida</taxon>
        <taxon>Philodinidae</taxon>
        <taxon>Rotaria</taxon>
    </lineage>
</organism>
<evidence type="ECO:0000313" key="13">
    <source>
        <dbReference type="Proteomes" id="UP000663866"/>
    </source>
</evidence>
<dbReference type="GO" id="GO:0003964">
    <property type="term" value="F:RNA-directed DNA polymerase activity"/>
    <property type="evidence" value="ECO:0007669"/>
    <property type="project" value="UniProtKB-KW"/>
</dbReference>
<dbReference type="InterPro" id="IPR041373">
    <property type="entry name" value="RT_RNaseH"/>
</dbReference>
<accession>A0A819TBD3</accession>
<evidence type="ECO:0000259" key="10">
    <source>
        <dbReference type="Pfam" id="PF17921"/>
    </source>
</evidence>
<protein>
    <recommendedName>
        <fullName evidence="14">Retrovirus-related Pol polyprotein from transposon 17.6</fullName>
    </recommendedName>
</protein>
<dbReference type="FunFam" id="1.10.340.70:FF:000001">
    <property type="entry name" value="Retrovirus-related Pol polyprotein from transposon gypsy-like Protein"/>
    <property type="match status" value="1"/>
</dbReference>
<evidence type="ECO:0000259" key="9">
    <source>
        <dbReference type="Pfam" id="PF17917"/>
    </source>
</evidence>
<dbReference type="InterPro" id="IPR000477">
    <property type="entry name" value="RT_dom"/>
</dbReference>
<dbReference type="PANTHER" id="PTHR37984:SF5">
    <property type="entry name" value="PROTEIN NYNRIN-LIKE"/>
    <property type="match status" value="1"/>
</dbReference>
<dbReference type="SUPFAM" id="SSF56672">
    <property type="entry name" value="DNA/RNA polymerases"/>
    <property type="match status" value="1"/>
</dbReference>
<dbReference type="EMBL" id="CAJOBG010003572">
    <property type="protein sequence ID" value="CAF4070133.1"/>
    <property type="molecule type" value="Genomic_DNA"/>
</dbReference>
<keyword evidence="5" id="KW-0378">Hydrolase</keyword>
<evidence type="ECO:0008006" key="14">
    <source>
        <dbReference type="Google" id="ProtNLM"/>
    </source>
</evidence>
<keyword evidence="2" id="KW-0548">Nucleotidyltransferase</keyword>
<evidence type="ECO:0000256" key="1">
    <source>
        <dbReference type="ARBA" id="ARBA00022679"/>
    </source>
</evidence>
<dbReference type="Proteomes" id="UP000663866">
    <property type="component" value="Unassembled WGS sequence"/>
</dbReference>
<evidence type="ECO:0000256" key="6">
    <source>
        <dbReference type="ARBA" id="ARBA00022918"/>
    </source>
</evidence>
<evidence type="ECO:0000256" key="2">
    <source>
        <dbReference type="ARBA" id="ARBA00022695"/>
    </source>
</evidence>
<dbReference type="Gene3D" id="3.30.70.270">
    <property type="match status" value="3"/>
</dbReference>
<dbReference type="CDD" id="cd09274">
    <property type="entry name" value="RNase_HI_RT_Ty3"/>
    <property type="match status" value="1"/>
</dbReference>
<dbReference type="InterPro" id="IPR050951">
    <property type="entry name" value="Retrovirus_Pol_polyprotein"/>
</dbReference>
<dbReference type="Gene3D" id="3.10.10.10">
    <property type="entry name" value="HIV Type 1 Reverse Transcriptase, subunit A, domain 1"/>
    <property type="match status" value="2"/>
</dbReference>
<dbReference type="EMBL" id="CAJNRF010013031">
    <property type="protein sequence ID" value="CAF2145758.1"/>
    <property type="molecule type" value="Genomic_DNA"/>
</dbReference>
<dbReference type="InterPro" id="IPR041588">
    <property type="entry name" value="Integrase_H2C2"/>
</dbReference>
<evidence type="ECO:0000313" key="12">
    <source>
        <dbReference type="EMBL" id="CAF4070133.1"/>
    </source>
</evidence>